<feature type="transmembrane region" description="Helical" evidence="1">
    <location>
        <begin position="59"/>
        <end position="79"/>
    </location>
</feature>
<dbReference type="Proteomes" id="UP000239471">
    <property type="component" value="Unassembled WGS sequence"/>
</dbReference>
<dbReference type="RefSeq" id="WP_106059869.1">
    <property type="nucleotide sequence ID" value="NZ_PVXQ01000018.1"/>
</dbReference>
<feature type="transmembrane region" description="Helical" evidence="1">
    <location>
        <begin position="20"/>
        <end position="39"/>
    </location>
</feature>
<evidence type="ECO:0000256" key="1">
    <source>
        <dbReference type="SAM" id="Phobius"/>
    </source>
</evidence>
<dbReference type="Pfam" id="PF12730">
    <property type="entry name" value="ABC2_membrane_4"/>
    <property type="match status" value="1"/>
</dbReference>
<protein>
    <submittedName>
        <fullName evidence="2">ABC-2 family transporter protein</fullName>
    </submittedName>
</protein>
<comment type="caution">
    <text evidence="2">The sequence shown here is derived from an EMBL/GenBank/DDBJ whole genome shotgun (WGS) entry which is preliminary data.</text>
</comment>
<name>A0A2T0BEI0_9CLOT</name>
<accession>A0A2T0BEI0</accession>
<keyword evidence="3" id="KW-1185">Reference proteome</keyword>
<feature type="transmembrane region" description="Helical" evidence="1">
    <location>
        <begin position="185"/>
        <end position="208"/>
    </location>
</feature>
<keyword evidence="1" id="KW-0472">Membrane</keyword>
<keyword evidence="1" id="KW-0812">Transmembrane</keyword>
<keyword evidence="1" id="KW-1133">Transmembrane helix</keyword>
<feature type="transmembrane region" description="Helical" evidence="1">
    <location>
        <begin position="214"/>
        <end position="234"/>
    </location>
</feature>
<gene>
    <name evidence="2" type="ORF">CLVI_18920</name>
</gene>
<proteinExistence type="predicted"/>
<evidence type="ECO:0000313" key="2">
    <source>
        <dbReference type="EMBL" id="PRR82232.1"/>
    </source>
</evidence>
<sequence>MFKFLKIEIEKAKLKRYIIIILGFNLIILFYALYIYYRLQIDIDKGLSEQSILFSYDGAFGLCDTIIRCMMMLVAAFLINKIIINEYNNNTMDIIFLCPVDKKRVIRIKAFSVVLLTFLGLVFGQFFTAVGSTFLAYIFAFINQGPTSVESADMFIRYVYNDVCFSLIGLIPLSFGMKCKAARSTLSVAVIVIIIMFFGLEQIVFSFLPFKLPITPAILAIFGVISLVLSMKMAQKECTC</sequence>
<evidence type="ECO:0000313" key="3">
    <source>
        <dbReference type="Proteomes" id="UP000239471"/>
    </source>
</evidence>
<feature type="transmembrane region" description="Helical" evidence="1">
    <location>
        <begin position="113"/>
        <end position="142"/>
    </location>
</feature>
<reference evidence="2 3" key="1">
    <citation type="submission" date="2018-03" db="EMBL/GenBank/DDBJ databases">
        <title>Genome sequence of Clostridium vincentii DSM 10228.</title>
        <authorList>
            <person name="Poehlein A."/>
            <person name="Daniel R."/>
        </authorList>
    </citation>
    <scope>NUCLEOTIDE SEQUENCE [LARGE SCALE GENOMIC DNA]</scope>
    <source>
        <strain evidence="2 3">DSM 10228</strain>
    </source>
</reference>
<organism evidence="2 3">
    <name type="scientific">Clostridium vincentii</name>
    <dbReference type="NCBI Taxonomy" id="52704"/>
    <lineage>
        <taxon>Bacteria</taxon>
        <taxon>Bacillati</taxon>
        <taxon>Bacillota</taxon>
        <taxon>Clostridia</taxon>
        <taxon>Eubacteriales</taxon>
        <taxon>Clostridiaceae</taxon>
        <taxon>Clostridium</taxon>
    </lineage>
</organism>
<feature type="transmembrane region" description="Helical" evidence="1">
    <location>
        <begin position="154"/>
        <end position="173"/>
    </location>
</feature>
<dbReference type="AlphaFoldDB" id="A0A2T0BEI0"/>
<dbReference type="EMBL" id="PVXQ01000018">
    <property type="protein sequence ID" value="PRR82232.1"/>
    <property type="molecule type" value="Genomic_DNA"/>
</dbReference>